<keyword evidence="15 20" id="KW-0560">Oxidoreductase</keyword>
<keyword evidence="14 21" id="KW-0573">Peptidoglycan synthesis</keyword>
<name>A0ABW5D9A8_9BACT</name>
<evidence type="ECO:0000313" key="25">
    <source>
        <dbReference type="Proteomes" id="UP001597375"/>
    </source>
</evidence>
<evidence type="ECO:0000256" key="11">
    <source>
        <dbReference type="ARBA" id="ARBA00022840"/>
    </source>
</evidence>
<evidence type="ECO:0000256" key="20">
    <source>
        <dbReference type="HAMAP-Rule" id="MF_00037"/>
    </source>
</evidence>
<evidence type="ECO:0000256" key="21">
    <source>
        <dbReference type="HAMAP-Rule" id="MF_00046"/>
    </source>
</evidence>
<evidence type="ECO:0000256" key="4">
    <source>
        <dbReference type="ARBA" id="ARBA00004752"/>
    </source>
</evidence>
<protein>
    <recommendedName>
        <fullName evidence="20 21">Multifunctional fusion protein</fullName>
    </recommendedName>
    <domain>
        <recommendedName>
            <fullName evidence="20">UDP-N-acetylenolpyruvoylglucosamine reductase</fullName>
            <ecNumber evidence="20">1.3.1.98</ecNumber>
        </recommendedName>
        <alternativeName>
            <fullName evidence="20">UDP-N-acetylmuramate dehydrogenase</fullName>
        </alternativeName>
    </domain>
    <domain>
        <recommendedName>
            <fullName evidence="21">UDP-N-acetylmuramate--L-alanine ligase</fullName>
            <ecNumber evidence="21">6.3.2.8</ecNumber>
        </recommendedName>
        <alternativeName>
            <fullName evidence="21">UDP-N-acetylmuramoyl-L-alanine synthetase</fullName>
        </alternativeName>
    </domain>
</protein>
<dbReference type="InterPro" id="IPR016167">
    <property type="entry name" value="FAD-bd_PCMH_sub1"/>
</dbReference>
<comment type="catalytic activity">
    <reaction evidence="19 20">
        <text>UDP-N-acetyl-alpha-D-muramate + NADP(+) = UDP-N-acetyl-3-O-(1-carboxyvinyl)-alpha-D-glucosamine + NADPH + H(+)</text>
        <dbReference type="Rhea" id="RHEA:12248"/>
        <dbReference type="ChEBI" id="CHEBI:15378"/>
        <dbReference type="ChEBI" id="CHEBI:57783"/>
        <dbReference type="ChEBI" id="CHEBI:58349"/>
        <dbReference type="ChEBI" id="CHEBI:68483"/>
        <dbReference type="ChEBI" id="CHEBI:70757"/>
        <dbReference type="EC" id="1.3.1.98"/>
    </reaction>
</comment>
<evidence type="ECO:0000256" key="1">
    <source>
        <dbReference type="ARBA" id="ARBA00001974"/>
    </source>
</evidence>
<dbReference type="PROSITE" id="PS51387">
    <property type="entry name" value="FAD_PCMH"/>
    <property type="match status" value="1"/>
</dbReference>
<keyword evidence="5 21" id="KW-0963">Cytoplasm</keyword>
<dbReference type="SUPFAM" id="SSF51984">
    <property type="entry name" value="MurCD N-terminal domain"/>
    <property type="match status" value="1"/>
</dbReference>
<dbReference type="RefSeq" id="WP_386820996.1">
    <property type="nucleotide sequence ID" value="NZ_JBHUIT010000031.1"/>
</dbReference>
<feature type="domain" description="FAD-binding PCMH-type" evidence="23">
    <location>
        <begin position="497"/>
        <end position="663"/>
    </location>
</feature>
<dbReference type="InterPro" id="IPR016166">
    <property type="entry name" value="FAD-bd_PCMH"/>
</dbReference>
<dbReference type="EC" id="6.3.2.8" evidence="21"/>
<evidence type="ECO:0000256" key="7">
    <source>
        <dbReference type="ARBA" id="ARBA00022618"/>
    </source>
</evidence>
<dbReference type="SUPFAM" id="SSF56194">
    <property type="entry name" value="Uridine diphospho-N-Acetylenolpyruvylglucosamine reductase, MurB, C-terminal domain"/>
    <property type="match status" value="1"/>
</dbReference>
<evidence type="ECO:0000256" key="16">
    <source>
        <dbReference type="ARBA" id="ARBA00023306"/>
    </source>
</evidence>
<keyword evidence="25" id="KW-1185">Reference proteome</keyword>
<evidence type="ECO:0000259" key="23">
    <source>
        <dbReference type="PROSITE" id="PS51387"/>
    </source>
</evidence>
<evidence type="ECO:0000256" key="5">
    <source>
        <dbReference type="ARBA" id="ARBA00022490"/>
    </source>
</evidence>
<keyword evidence="17 21" id="KW-0961">Cell wall biogenesis/degradation</keyword>
<dbReference type="PANTHER" id="PTHR43445">
    <property type="entry name" value="UDP-N-ACETYLMURAMATE--L-ALANINE LIGASE-RELATED"/>
    <property type="match status" value="1"/>
</dbReference>
<dbReference type="Gene3D" id="3.30.43.10">
    <property type="entry name" value="Uridine Diphospho-n-acetylenolpyruvylglucosamine Reductase, domain 2"/>
    <property type="match status" value="1"/>
</dbReference>
<proteinExistence type="inferred from homology"/>
<feature type="active site" evidence="20">
    <location>
        <position position="643"/>
    </location>
</feature>
<gene>
    <name evidence="21 24" type="primary">murC</name>
    <name evidence="20" type="synonym">murB</name>
    <name evidence="24" type="ORF">ACFSSA_13350</name>
</gene>
<dbReference type="Pfam" id="PF08245">
    <property type="entry name" value="Mur_ligase_M"/>
    <property type="match status" value="1"/>
</dbReference>
<evidence type="ECO:0000256" key="12">
    <source>
        <dbReference type="ARBA" id="ARBA00022857"/>
    </source>
</evidence>
<dbReference type="InterPro" id="IPR000713">
    <property type="entry name" value="Mur_ligase_N"/>
</dbReference>
<dbReference type="NCBIfam" id="TIGR00179">
    <property type="entry name" value="murB"/>
    <property type="match status" value="1"/>
</dbReference>
<dbReference type="Pfam" id="PF01225">
    <property type="entry name" value="Mur_ligase"/>
    <property type="match status" value="1"/>
</dbReference>
<evidence type="ECO:0000256" key="3">
    <source>
        <dbReference type="ARBA" id="ARBA00004496"/>
    </source>
</evidence>
<keyword evidence="9 21" id="KW-0547">Nucleotide-binding</keyword>
<feature type="active site" evidence="20">
    <location>
        <position position="761"/>
    </location>
</feature>
<evidence type="ECO:0000256" key="13">
    <source>
        <dbReference type="ARBA" id="ARBA00022960"/>
    </source>
</evidence>
<comment type="catalytic activity">
    <reaction evidence="18 21">
        <text>UDP-N-acetyl-alpha-D-muramate + L-alanine + ATP = UDP-N-acetyl-alpha-D-muramoyl-L-alanine + ADP + phosphate + H(+)</text>
        <dbReference type="Rhea" id="RHEA:23372"/>
        <dbReference type="ChEBI" id="CHEBI:15378"/>
        <dbReference type="ChEBI" id="CHEBI:30616"/>
        <dbReference type="ChEBI" id="CHEBI:43474"/>
        <dbReference type="ChEBI" id="CHEBI:57972"/>
        <dbReference type="ChEBI" id="CHEBI:70757"/>
        <dbReference type="ChEBI" id="CHEBI:83898"/>
        <dbReference type="ChEBI" id="CHEBI:456216"/>
        <dbReference type="EC" id="6.3.2.8"/>
    </reaction>
</comment>
<dbReference type="Gene3D" id="3.40.50.720">
    <property type="entry name" value="NAD(P)-binding Rossmann-like Domain"/>
    <property type="match status" value="1"/>
</dbReference>
<dbReference type="Gene3D" id="3.30.465.10">
    <property type="match status" value="1"/>
</dbReference>
<dbReference type="SUPFAM" id="SSF53623">
    <property type="entry name" value="MurD-like peptide ligases, catalytic domain"/>
    <property type="match status" value="1"/>
</dbReference>
<evidence type="ECO:0000256" key="2">
    <source>
        <dbReference type="ARBA" id="ARBA00003921"/>
    </source>
</evidence>
<keyword evidence="12 20" id="KW-0521">NADP</keyword>
<comment type="similarity">
    <text evidence="20">Belongs to the MurB family.</text>
</comment>
<comment type="cofactor">
    <cofactor evidence="1 20">
        <name>FAD</name>
        <dbReference type="ChEBI" id="CHEBI:57692"/>
    </cofactor>
</comment>
<dbReference type="InterPro" id="IPR036565">
    <property type="entry name" value="Mur-like_cat_sf"/>
</dbReference>
<keyword evidence="22" id="KW-0472">Membrane</keyword>
<feature type="active site" description="Proton donor" evidence="20">
    <location>
        <position position="691"/>
    </location>
</feature>
<dbReference type="InterPro" id="IPR036318">
    <property type="entry name" value="FAD-bd_PCMH-like_sf"/>
</dbReference>
<evidence type="ECO:0000256" key="18">
    <source>
        <dbReference type="ARBA" id="ARBA00047833"/>
    </source>
</evidence>
<keyword evidence="22" id="KW-1133">Transmembrane helix</keyword>
<reference evidence="25" key="1">
    <citation type="journal article" date="2019" name="Int. J. Syst. Evol. Microbiol.">
        <title>The Global Catalogue of Microorganisms (GCM) 10K type strain sequencing project: providing services to taxonomists for standard genome sequencing and annotation.</title>
        <authorList>
            <consortium name="The Broad Institute Genomics Platform"/>
            <consortium name="The Broad Institute Genome Sequencing Center for Infectious Disease"/>
            <person name="Wu L."/>
            <person name="Ma J."/>
        </authorList>
    </citation>
    <scope>NUCLEOTIDE SEQUENCE [LARGE SCALE GENOMIC DNA]</scope>
    <source>
        <strain evidence="25">CGMCC 4.7106</strain>
    </source>
</reference>
<evidence type="ECO:0000256" key="15">
    <source>
        <dbReference type="ARBA" id="ARBA00023002"/>
    </source>
</evidence>
<keyword evidence="11 21" id="KW-0067">ATP-binding</keyword>
<keyword evidence="13 21" id="KW-0133">Cell shape</keyword>
<evidence type="ECO:0000256" key="14">
    <source>
        <dbReference type="ARBA" id="ARBA00022984"/>
    </source>
</evidence>
<dbReference type="InterPro" id="IPR016169">
    <property type="entry name" value="FAD-bd_PCMH_sub2"/>
</dbReference>
<evidence type="ECO:0000256" key="9">
    <source>
        <dbReference type="ARBA" id="ARBA00022741"/>
    </source>
</evidence>
<keyword evidence="22" id="KW-0812">Transmembrane</keyword>
<evidence type="ECO:0000256" key="8">
    <source>
        <dbReference type="ARBA" id="ARBA00022630"/>
    </source>
</evidence>
<accession>A0ABW5D9A8</accession>
<dbReference type="Proteomes" id="UP001597375">
    <property type="component" value="Unassembled WGS sequence"/>
</dbReference>
<dbReference type="GO" id="GO:0008763">
    <property type="term" value="F:UDP-N-acetylmuramate-L-alanine ligase activity"/>
    <property type="evidence" value="ECO:0007669"/>
    <property type="project" value="UniProtKB-EC"/>
</dbReference>
<comment type="caution">
    <text evidence="24">The sequence shown here is derived from an EMBL/GenBank/DDBJ whole genome shotgun (WGS) entry which is preliminary data.</text>
</comment>
<dbReference type="SUPFAM" id="SSF53244">
    <property type="entry name" value="MurD-like peptide ligases, peptide-binding domain"/>
    <property type="match status" value="1"/>
</dbReference>
<dbReference type="InterPro" id="IPR036635">
    <property type="entry name" value="MurB_C_sf"/>
</dbReference>
<feature type="transmembrane region" description="Helical" evidence="22">
    <location>
        <begin position="21"/>
        <end position="40"/>
    </location>
</feature>
<dbReference type="Gene3D" id="3.40.1190.10">
    <property type="entry name" value="Mur-like, catalytic domain"/>
    <property type="match status" value="1"/>
</dbReference>
<dbReference type="EC" id="1.3.1.98" evidence="20"/>
<dbReference type="Pfam" id="PF01565">
    <property type="entry name" value="FAD_binding_4"/>
    <property type="match status" value="1"/>
</dbReference>
<comment type="subcellular location">
    <subcellularLocation>
        <location evidence="3 21">Cytoplasm</location>
    </subcellularLocation>
</comment>
<comment type="function">
    <text evidence="2 21">Cell wall formation.</text>
</comment>
<evidence type="ECO:0000256" key="17">
    <source>
        <dbReference type="ARBA" id="ARBA00023316"/>
    </source>
</evidence>
<sequence length="772" mass="83493">MAAKKKKPNLTDLSTPLHIHLIGVAGSGMSGLALLLLAMGHKVSGCDRVTTSETERMQTLGLIFSSPQTAASVEGADLVVYSSAIGPKNPAFAAAKKAKIPLIRRAECLAAILHTKQGIVISGTHGKTTTSSMAAHLLRECGQKPSYYVGAEIPILGANAKWDPEGDFMVAEGDESDGTLALYKPKHSVILNIEAEHLDFYRDLDHIKEVFATLADQTSGKIVYCAESPVAAEICSGRENAVSYGWETTDDQTDYTASDIRDLKGSSAFTVKKNGEVLGDIELAIPGEHNILNALAAIAIADICGSEFSLIARALSSFAGAKRRFETKYLSPSYRVIDDYGHHPTELAATLQTARSLKPSRLIVLFQPHRYSRTKALADDFGKVLQAADMVFVTDVYPASEKPIKGITGQTLVDAMKKHGDIPAKFLPDLDRAHYEVGNALESGDLLITLGAGNVHEVGTRIASDLKILEALQAVAPAGEIDGKIYEPMRKHTTILVGGPAQYWFEPHSFYAFAFLVDSCRERGISIRIVGRGSNILVRDGGIRGAVIHPTGGAFSELSIDSKGHIVAGVGVRLKKLASYAGAHGIGGFEWMEGIPGNVGGSLRMNAGAMGVEMFDQVVRVTFLDEDGVIRTRERDEILAFYRNVQELRRNFALQAVFKGKTDTHENIKHRWHQSREKRKGTQPIAASAGCTFKNPEHIPAGRLIDSMGLKGESIGQASVSDIHGNFIVNNGKATAAEILALIEMIQKKAKEERYTDLETEIKIIGEDEPQF</sequence>
<evidence type="ECO:0000313" key="24">
    <source>
        <dbReference type="EMBL" id="MFD2257663.1"/>
    </source>
</evidence>
<keyword evidence="7 21" id="KW-0132">Cell division</keyword>
<evidence type="ECO:0000256" key="6">
    <source>
        <dbReference type="ARBA" id="ARBA00022598"/>
    </source>
</evidence>
<dbReference type="InterPro" id="IPR036615">
    <property type="entry name" value="Mur_ligase_C_dom_sf"/>
</dbReference>
<dbReference type="Gene3D" id="3.90.190.20">
    <property type="entry name" value="Mur ligase, C-terminal domain"/>
    <property type="match status" value="1"/>
</dbReference>
<keyword evidence="8 20" id="KW-0285">Flavoprotein</keyword>
<dbReference type="InterPro" id="IPR011601">
    <property type="entry name" value="MurB_C"/>
</dbReference>
<keyword evidence="6 21" id="KW-0436">Ligase</keyword>
<dbReference type="InterPro" id="IPR005758">
    <property type="entry name" value="UDP-N-AcMur_Ala_ligase_MurC"/>
</dbReference>
<dbReference type="Pfam" id="PF02873">
    <property type="entry name" value="MurB_C"/>
    <property type="match status" value="1"/>
</dbReference>
<dbReference type="PANTHER" id="PTHR43445:SF3">
    <property type="entry name" value="UDP-N-ACETYLMURAMATE--L-ALANINE LIGASE"/>
    <property type="match status" value="1"/>
</dbReference>
<evidence type="ECO:0000256" key="10">
    <source>
        <dbReference type="ARBA" id="ARBA00022827"/>
    </source>
</evidence>
<dbReference type="InterPro" id="IPR003170">
    <property type="entry name" value="MurB"/>
</dbReference>
<keyword evidence="10 20" id="KW-0274">FAD</keyword>
<dbReference type="HAMAP" id="MF_00046">
    <property type="entry name" value="MurC"/>
    <property type="match status" value="1"/>
</dbReference>
<dbReference type="Gene3D" id="3.90.78.10">
    <property type="entry name" value="UDP-N-acetylenolpyruvoylglucosamine reductase, C-terminal domain"/>
    <property type="match status" value="1"/>
</dbReference>
<dbReference type="NCBIfam" id="NF010480">
    <property type="entry name" value="PRK13905.1"/>
    <property type="match status" value="1"/>
</dbReference>
<keyword evidence="16 21" id="KW-0131">Cell cycle</keyword>
<comment type="similarity">
    <text evidence="21">Belongs to the MurCDEF family.</text>
</comment>
<dbReference type="Pfam" id="PF02875">
    <property type="entry name" value="Mur_ligase_C"/>
    <property type="match status" value="1"/>
</dbReference>
<dbReference type="InterPro" id="IPR050061">
    <property type="entry name" value="MurCDEF_pg_biosynth"/>
</dbReference>
<feature type="binding site" evidence="21">
    <location>
        <begin position="123"/>
        <end position="129"/>
    </location>
    <ligand>
        <name>ATP</name>
        <dbReference type="ChEBI" id="CHEBI:30616"/>
    </ligand>
</feature>
<evidence type="ECO:0000256" key="19">
    <source>
        <dbReference type="ARBA" id="ARBA00048914"/>
    </source>
</evidence>
<dbReference type="NCBIfam" id="TIGR01082">
    <property type="entry name" value="murC"/>
    <property type="match status" value="1"/>
</dbReference>
<dbReference type="InterPro" id="IPR004101">
    <property type="entry name" value="Mur_ligase_C"/>
</dbReference>
<dbReference type="EMBL" id="JBHUIT010000031">
    <property type="protein sequence ID" value="MFD2257663.1"/>
    <property type="molecule type" value="Genomic_DNA"/>
</dbReference>
<organism evidence="24 25">
    <name type="scientific">Luteolibacter algae</name>
    <dbReference type="NCBI Taxonomy" id="454151"/>
    <lineage>
        <taxon>Bacteria</taxon>
        <taxon>Pseudomonadati</taxon>
        <taxon>Verrucomicrobiota</taxon>
        <taxon>Verrucomicrobiia</taxon>
        <taxon>Verrucomicrobiales</taxon>
        <taxon>Verrucomicrobiaceae</taxon>
        <taxon>Luteolibacter</taxon>
    </lineage>
</organism>
<dbReference type="SUPFAM" id="SSF56176">
    <property type="entry name" value="FAD-binding/transporter-associated domain-like"/>
    <property type="match status" value="1"/>
</dbReference>
<dbReference type="HAMAP" id="MF_00037">
    <property type="entry name" value="MurB"/>
    <property type="match status" value="1"/>
</dbReference>
<evidence type="ECO:0000256" key="22">
    <source>
        <dbReference type="SAM" id="Phobius"/>
    </source>
</evidence>
<comment type="pathway">
    <text evidence="4 21">Cell wall biogenesis; peptidoglycan biosynthesis.</text>
</comment>
<dbReference type="InterPro" id="IPR013221">
    <property type="entry name" value="Mur_ligase_cen"/>
</dbReference>
<dbReference type="InterPro" id="IPR006094">
    <property type="entry name" value="Oxid_FAD_bind_N"/>
</dbReference>